<protein>
    <recommendedName>
        <fullName evidence="4">Secreted protein</fullName>
    </recommendedName>
</protein>
<name>A0ABV0SP64_9TELE</name>
<gene>
    <name evidence="2" type="ORF">ILYODFUR_018960</name>
</gene>
<evidence type="ECO:0000313" key="3">
    <source>
        <dbReference type="Proteomes" id="UP001482620"/>
    </source>
</evidence>
<sequence length="69" mass="7435">MRQAFVPGISAFVGSCWMLFSSSHACFLHHKKTGKRAKRGGDIRQRLLGPGLKPGTAASRTIVSAHSRA</sequence>
<evidence type="ECO:0000256" key="1">
    <source>
        <dbReference type="SAM" id="MobiDB-lite"/>
    </source>
</evidence>
<organism evidence="2 3">
    <name type="scientific">Ilyodon furcidens</name>
    <name type="common">goldbreast splitfin</name>
    <dbReference type="NCBI Taxonomy" id="33524"/>
    <lineage>
        <taxon>Eukaryota</taxon>
        <taxon>Metazoa</taxon>
        <taxon>Chordata</taxon>
        <taxon>Craniata</taxon>
        <taxon>Vertebrata</taxon>
        <taxon>Euteleostomi</taxon>
        <taxon>Actinopterygii</taxon>
        <taxon>Neopterygii</taxon>
        <taxon>Teleostei</taxon>
        <taxon>Neoteleostei</taxon>
        <taxon>Acanthomorphata</taxon>
        <taxon>Ovalentaria</taxon>
        <taxon>Atherinomorphae</taxon>
        <taxon>Cyprinodontiformes</taxon>
        <taxon>Goodeidae</taxon>
        <taxon>Ilyodon</taxon>
    </lineage>
</organism>
<accession>A0ABV0SP64</accession>
<dbReference type="PROSITE" id="PS51257">
    <property type="entry name" value="PROKAR_LIPOPROTEIN"/>
    <property type="match status" value="1"/>
</dbReference>
<feature type="region of interest" description="Disordered" evidence="1">
    <location>
        <begin position="37"/>
        <end position="69"/>
    </location>
</feature>
<feature type="compositionally biased region" description="Polar residues" evidence="1">
    <location>
        <begin position="58"/>
        <end position="69"/>
    </location>
</feature>
<evidence type="ECO:0000313" key="2">
    <source>
        <dbReference type="EMBL" id="MEQ2221757.1"/>
    </source>
</evidence>
<dbReference type="Proteomes" id="UP001482620">
    <property type="component" value="Unassembled WGS sequence"/>
</dbReference>
<proteinExistence type="predicted"/>
<evidence type="ECO:0008006" key="4">
    <source>
        <dbReference type="Google" id="ProtNLM"/>
    </source>
</evidence>
<reference evidence="2 3" key="1">
    <citation type="submission" date="2021-06" db="EMBL/GenBank/DDBJ databases">
        <authorList>
            <person name="Palmer J.M."/>
        </authorList>
    </citation>
    <scope>NUCLEOTIDE SEQUENCE [LARGE SCALE GENOMIC DNA]</scope>
    <source>
        <strain evidence="3">if_2019</strain>
        <tissue evidence="2">Muscle</tissue>
    </source>
</reference>
<comment type="caution">
    <text evidence="2">The sequence shown here is derived from an EMBL/GenBank/DDBJ whole genome shotgun (WGS) entry which is preliminary data.</text>
</comment>
<keyword evidence="3" id="KW-1185">Reference proteome</keyword>
<dbReference type="EMBL" id="JAHRIQ010001872">
    <property type="protein sequence ID" value="MEQ2221757.1"/>
    <property type="molecule type" value="Genomic_DNA"/>
</dbReference>